<evidence type="ECO:0000259" key="1">
    <source>
        <dbReference type="Pfam" id="PF00534"/>
    </source>
</evidence>
<evidence type="ECO:0000259" key="2">
    <source>
        <dbReference type="Pfam" id="PF13439"/>
    </source>
</evidence>
<dbReference type="AlphaFoldDB" id="A0A855X280"/>
<comment type="caution">
    <text evidence="3">The sequence shown here is derived from an EMBL/GenBank/DDBJ whole genome shotgun (WGS) entry which is preliminary data.</text>
</comment>
<dbReference type="NCBIfam" id="TIGR03999">
    <property type="entry name" value="thiol_BshA"/>
    <property type="match status" value="1"/>
</dbReference>
<dbReference type="GO" id="GO:0071793">
    <property type="term" value="P:bacillithiol biosynthetic process"/>
    <property type="evidence" value="ECO:0007669"/>
    <property type="project" value="InterPro"/>
</dbReference>
<dbReference type="Proteomes" id="UP000250918">
    <property type="component" value="Unassembled WGS sequence"/>
</dbReference>
<protein>
    <submittedName>
        <fullName evidence="3">N-acetyl-alpha-D-glucosaminyl L-malate synthase BshA</fullName>
    </submittedName>
</protein>
<dbReference type="EMBL" id="PQAP01000208">
    <property type="protein sequence ID" value="PWB68278.1"/>
    <property type="molecule type" value="Genomic_DNA"/>
</dbReference>
<feature type="domain" description="Glycosyl transferase family 1" evidence="1">
    <location>
        <begin position="194"/>
        <end position="349"/>
    </location>
</feature>
<dbReference type="InterPro" id="IPR001296">
    <property type="entry name" value="Glyco_trans_1"/>
</dbReference>
<evidence type="ECO:0000313" key="4">
    <source>
        <dbReference type="Proteomes" id="UP000250918"/>
    </source>
</evidence>
<dbReference type="Pfam" id="PF13439">
    <property type="entry name" value="Glyco_transf_4"/>
    <property type="match status" value="1"/>
</dbReference>
<dbReference type="GO" id="GO:0016757">
    <property type="term" value="F:glycosyltransferase activity"/>
    <property type="evidence" value="ECO:0007669"/>
    <property type="project" value="InterPro"/>
</dbReference>
<dbReference type="Gene3D" id="3.40.50.2000">
    <property type="entry name" value="Glycogen Phosphorylase B"/>
    <property type="match status" value="2"/>
</dbReference>
<proteinExistence type="predicted"/>
<dbReference type="InterPro" id="IPR023881">
    <property type="entry name" value="Thiol_BshA"/>
</dbReference>
<reference evidence="3 4" key="1">
    <citation type="journal article" date="2018" name="ISME J.">
        <title>A methanotrophic archaeon couples anaerobic oxidation of methane to Fe(III) reduction.</title>
        <authorList>
            <person name="Cai C."/>
            <person name="Leu A.O."/>
            <person name="Xie G.J."/>
            <person name="Guo J."/>
            <person name="Feng Y."/>
            <person name="Zhao J.X."/>
            <person name="Tyson G.W."/>
            <person name="Yuan Z."/>
            <person name="Hu S."/>
        </authorList>
    </citation>
    <scope>NUCLEOTIDE SEQUENCE [LARGE SCALE GENOMIC DNA]</scope>
    <source>
        <strain evidence="3">FeB_12</strain>
    </source>
</reference>
<feature type="domain" description="Glycosyltransferase subfamily 4-like N-terminal" evidence="2">
    <location>
        <begin position="12"/>
        <end position="181"/>
    </location>
</feature>
<dbReference type="PANTHER" id="PTHR45947">
    <property type="entry name" value="SULFOQUINOVOSYL TRANSFERASE SQD2"/>
    <property type="match status" value="1"/>
</dbReference>
<name>A0A855X280_9BACT</name>
<dbReference type="PANTHER" id="PTHR45947:SF3">
    <property type="entry name" value="SULFOQUINOVOSYL TRANSFERASE SQD2"/>
    <property type="match status" value="1"/>
</dbReference>
<dbReference type="InterPro" id="IPR050194">
    <property type="entry name" value="Glycosyltransferase_grp1"/>
</dbReference>
<dbReference type="SUPFAM" id="SSF53756">
    <property type="entry name" value="UDP-Glycosyltransferase/glycogen phosphorylase"/>
    <property type="match status" value="1"/>
</dbReference>
<organism evidence="3 4">
    <name type="scientific">candidate division GN15 bacterium</name>
    <dbReference type="NCBI Taxonomy" id="2072418"/>
    <lineage>
        <taxon>Bacteria</taxon>
        <taxon>candidate division GN15</taxon>
    </lineage>
</organism>
<dbReference type="Pfam" id="PF00534">
    <property type="entry name" value="Glycos_transf_1"/>
    <property type="match status" value="1"/>
</dbReference>
<dbReference type="InterPro" id="IPR028098">
    <property type="entry name" value="Glyco_trans_4-like_N"/>
</dbReference>
<accession>A0A855X280</accession>
<gene>
    <name evidence="3" type="primary">bshA</name>
    <name evidence="3" type="ORF">C3F09_11980</name>
</gene>
<sequence>MKIGITCYPVAGGSGIVATELGQQLALRGHQVHFISYAIPFRLDQYQANVFYHGVETTAYPLFKYPPYAETLSSKMADVARSSKLDIFHVHYAIPHATCAFLAKQILASMGEHVPKVITTLHGTDITLVGSDPSFYDITRFSINTSDGITAVSKYLADETKTVFRIEKDIRVVHNFIDNSRFKPYTSQCRRGEFAEDGEALIAHISNFRPVKRTLDVIDTFDKINATIPSKLLMIGEGPDTVLARRQVQKRGLGNRVIFLGNQSRVEAMLPCTDLFLLPSEEESFGLAALEALACGVPVIGSSGTGLTEVIDEGVNGHLLPVGDTNAMARAGVALLSDASKLKQFKLAAAELALKKFSADRIVSQYEDYYHEVLNG</sequence>
<evidence type="ECO:0000313" key="3">
    <source>
        <dbReference type="EMBL" id="PWB68278.1"/>
    </source>
</evidence>